<evidence type="ECO:0000256" key="1">
    <source>
        <dbReference type="SAM" id="MobiDB-lite"/>
    </source>
</evidence>
<dbReference type="InterPro" id="IPR001279">
    <property type="entry name" value="Metallo-B-lactamas"/>
</dbReference>
<organism evidence="3 4">
    <name type="scientific">Floridaenema flaviceps BLCC-F50</name>
    <dbReference type="NCBI Taxonomy" id="3153642"/>
    <lineage>
        <taxon>Bacteria</taxon>
        <taxon>Bacillati</taxon>
        <taxon>Cyanobacteriota</taxon>
        <taxon>Cyanophyceae</taxon>
        <taxon>Oscillatoriophycideae</taxon>
        <taxon>Aerosakkonematales</taxon>
        <taxon>Aerosakkonemataceae</taxon>
        <taxon>Floridanema</taxon>
        <taxon>Floridanema flaviceps</taxon>
    </lineage>
</organism>
<proteinExistence type="predicted"/>
<dbReference type="InterPro" id="IPR044528">
    <property type="entry name" value="POD-like_MBL-fold"/>
</dbReference>
<dbReference type="InterPro" id="IPR036866">
    <property type="entry name" value="RibonucZ/Hydroxyglut_hydro"/>
</dbReference>
<evidence type="ECO:0000259" key="2">
    <source>
        <dbReference type="SMART" id="SM00849"/>
    </source>
</evidence>
<dbReference type="Pfam" id="PF00753">
    <property type="entry name" value="Lactamase_B"/>
    <property type="match status" value="1"/>
</dbReference>
<keyword evidence="4" id="KW-1185">Reference proteome</keyword>
<protein>
    <submittedName>
        <fullName evidence="3">FAD/NAD(P)-binding protein</fullName>
    </submittedName>
</protein>
<dbReference type="SUPFAM" id="SSF56281">
    <property type="entry name" value="Metallo-hydrolase/oxidoreductase"/>
    <property type="match status" value="1"/>
</dbReference>
<dbReference type="InterPro" id="IPR038732">
    <property type="entry name" value="HpyO/CreE_NAD-binding"/>
</dbReference>
<dbReference type="EMBL" id="JBHFNR010000017">
    <property type="protein sequence ID" value="MFB2891819.1"/>
    <property type="molecule type" value="Genomic_DNA"/>
</dbReference>
<dbReference type="SUPFAM" id="SSF51905">
    <property type="entry name" value="FAD/NAD(P)-binding domain"/>
    <property type="match status" value="1"/>
</dbReference>
<dbReference type="SMART" id="SM00849">
    <property type="entry name" value="Lactamase_B"/>
    <property type="match status" value="1"/>
</dbReference>
<name>A0ABV4XJC5_9CYAN</name>
<feature type="domain" description="Metallo-beta-lactamase" evidence="2">
    <location>
        <begin position="513"/>
        <end position="673"/>
    </location>
</feature>
<gene>
    <name evidence="3" type="ORF">ACE1CI_02630</name>
</gene>
<sequence length="769" mass="85029">MLISDAPTTIAIVGAGFSGSLVAVHLLKSANRPLAIKLIECRHDIGKGVAYSTNTTNHLLNVSAGKMSAFPNDPSHLLRWLNYNHSELATFLPANLNASSFIPRQIYGLYIQSILEEAEATASSLVRLERVIDEAVAVEPHTKGAIVSLRSGRAIAADKIVLALGNTPADPPGSQASEEYSYLRQAWSSDALADLDPDAPVLLIGTGLTMVDMVVSLSDRNHQGKIYAVSRRGLAPLPHQSTKPYSAFLTPNIAKRTVRGLLRQIRNEVQTAAEQDYDWRAVIDSLRPIAQSLWQQLPRREQRRFLRHVTPYWDVHRHRIAPEIAEIVQAMKDSGQLIILTGRIQNYQVTSNTVAVTLRQRQIETNLVLKVDRVVNCTGIQVDYRQSSQPLIANLREQGLIRPNELGLGLDTAADGAVFDAQGNRSHLLYTLGSPRKGNLWETIAVPELREQAQTLAATILQSLPMRVRPIPTPTFSRATSPARSIAQDCGEPPPTTPKSTLLFRQLFDPESSTYTYLIADSQTKEAVLVDTVLDQTERDLQVLNDLELSLRYCLETHIHADHITGAGKLRQETGCQILVPKNSTARSADHSLSDRETLVIGSVRIEAIASPGHTNSHLAYLVNNTYLLTGDALLIRGCGRTDLQSGDAGILYDTVTQRLFTLPEDTLVYPAHDYKGRTVSTIGEEKRLNPRFKDRSRDQFITIMNHLGLSYPKKMNQAVPANEYCGDFIPDVNPSDNISSNSDADQNKVNQTLSTNTEIYDSYFAMYI</sequence>
<dbReference type="Pfam" id="PF13454">
    <property type="entry name" value="NAD_binding_9"/>
    <property type="match status" value="1"/>
</dbReference>
<evidence type="ECO:0000313" key="3">
    <source>
        <dbReference type="EMBL" id="MFB2891819.1"/>
    </source>
</evidence>
<dbReference type="RefSeq" id="WP_413261493.1">
    <property type="nucleotide sequence ID" value="NZ_JBHFNR010000017.1"/>
</dbReference>
<dbReference type="CDD" id="cd07724">
    <property type="entry name" value="POD-like_MBL-fold"/>
    <property type="match status" value="1"/>
</dbReference>
<dbReference type="PANTHER" id="PTHR40254">
    <property type="entry name" value="BLR0577 PROTEIN"/>
    <property type="match status" value="1"/>
</dbReference>
<dbReference type="Proteomes" id="UP001576784">
    <property type="component" value="Unassembled WGS sequence"/>
</dbReference>
<dbReference type="Gene3D" id="3.50.50.60">
    <property type="entry name" value="FAD/NAD(P)-binding domain"/>
    <property type="match status" value="1"/>
</dbReference>
<accession>A0ABV4XJC5</accession>
<comment type="caution">
    <text evidence="3">The sequence shown here is derived from an EMBL/GenBank/DDBJ whole genome shotgun (WGS) entry which is preliminary data.</text>
</comment>
<dbReference type="Gene3D" id="3.60.15.10">
    <property type="entry name" value="Ribonuclease Z/Hydroxyacylglutathione hydrolase-like"/>
    <property type="match status" value="1"/>
</dbReference>
<dbReference type="InterPro" id="IPR036188">
    <property type="entry name" value="FAD/NAD-bd_sf"/>
</dbReference>
<dbReference type="PANTHER" id="PTHR40254:SF1">
    <property type="entry name" value="BLR0577 PROTEIN"/>
    <property type="match status" value="1"/>
</dbReference>
<reference evidence="3 4" key="1">
    <citation type="submission" date="2024-09" db="EMBL/GenBank/DDBJ databases">
        <title>Floridaenema gen nov. (Aerosakkonemataceae, Aerosakkonematales ord. nov., Cyanobacteria) from benthic tropical and subtropical fresh waters, with the description of four new species.</title>
        <authorList>
            <person name="Moretto J.A."/>
            <person name="Berthold D.E."/>
            <person name="Lefler F.W."/>
            <person name="Huang I.-S."/>
            <person name="Laughinghouse H. IV."/>
        </authorList>
    </citation>
    <scope>NUCLEOTIDE SEQUENCE [LARGE SCALE GENOMIC DNA]</scope>
    <source>
        <strain evidence="3 4">BLCC-F50</strain>
    </source>
</reference>
<dbReference type="InterPro" id="IPR052189">
    <property type="entry name" value="L-asp_N-monooxygenase_NS-form"/>
</dbReference>
<feature type="region of interest" description="Disordered" evidence="1">
    <location>
        <begin position="475"/>
        <end position="495"/>
    </location>
</feature>
<evidence type="ECO:0000313" key="4">
    <source>
        <dbReference type="Proteomes" id="UP001576784"/>
    </source>
</evidence>